<name>A0A9W8L0S0_9FUNG</name>
<evidence type="ECO:0000313" key="2">
    <source>
        <dbReference type="Proteomes" id="UP001151516"/>
    </source>
</evidence>
<accession>A0A9W8L0S0</accession>
<evidence type="ECO:0000313" key="1">
    <source>
        <dbReference type="EMBL" id="KAJ2680335.1"/>
    </source>
</evidence>
<reference evidence="1" key="1">
    <citation type="submission" date="2022-07" db="EMBL/GenBank/DDBJ databases">
        <title>Phylogenomic reconstructions and comparative analyses of Kickxellomycotina fungi.</title>
        <authorList>
            <person name="Reynolds N.K."/>
            <person name="Stajich J.E."/>
            <person name="Barry K."/>
            <person name="Grigoriev I.V."/>
            <person name="Crous P."/>
            <person name="Smith M.E."/>
        </authorList>
    </citation>
    <scope>NUCLEOTIDE SEQUENCE</scope>
    <source>
        <strain evidence="1">CBS 109367</strain>
    </source>
</reference>
<proteinExistence type="predicted"/>
<sequence length="65" mass="7717">TYFAYEFSGYAIKKVKDVENLMDKLKLFPKRDFNERGVKMMIYTPEYTYRTMGTGKEPISYGELL</sequence>
<feature type="non-terminal residue" evidence="1">
    <location>
        <position position="65"/>
    </location>
</feature>
<dbReference type="EMBL" id="JANBTX010000765">
    <property type="protein sequence ID" value="KAJ2680335.1"/>
    <property type="molecule type" value="Genomic_DNA"/>
</dbReference>
<gene>
    <name evidence="1" type="ORF">IWW39_006433</name>
</gene>
<dbReference type="Proteomes" id="UP001151516">
    <property type="component" value="Unassembled WGS sequence"/>
</dbReference>
<comment type="caution">
    <text evidence="1">The sequence shown here is derived from an EMBL/GenBank/DDBJ whole genome shotgun (WGS) entry which is preliminary data.</text>
</comment>
<dbReference type="AlphaFoldDB" id="A0A9W8L0S0"/>
<protein>
    <submittedName>
        <fullName evidence="1">Uncharacterized protein</fullName>
    </submittedName>
</protein>
<feature type="non-terminal residue" evidence="1">
    <location>
        <position position="1"/>
    </location>
</feature>
<keyword evidence="2" id="KW-1185">Reference proteome</keyword>
<organism evidence="1 2">
    <name type="scientific">Coemansia spiralis</name>
    <dbReference type="NCBI Taxonomy" id="417178"/>
    <lineage>
        <taxon>Eukaryota</taxon>
        <taxon>Fungi</taxon>
        <taxon>Fungi incertae sedis</taxon>
        <taxon>Zoopagomycota</taxon>
        <taxon>Kickxellomycotina</taxon>
        <taxon>Kickxellomycetes</taxon>
        <taxon>Kickxellales</taxon>
        <taxon>Kickxellaceae</taxon>
        <taxon>Coemansia</taxon>
    </lineage>
</organism>